<reference evidence="1 2" key="1">
    <citation type="submission" date="2019-05" db="EMBL/GenBank/DDBJ databases">
        <title>Another draft genome of Portunus trituberculatus and its Hox gene families provides insights of decapod evolution.</title>
        <authorList>
            <person name="Jeong J.-H."/>
            <person name="Song I."/>
            <person name="Kim S."/>
            <person name="Choi T."/>
            <person name="Kim D."/>
            <person name="Ryu S."/>
            <person name="Kim W."/>
        </authorList>
    </citation>
    <scope>NUCLEOTIDE SEQUENCE [LARGE SCALE GENOMIC DNA]</scope>
    <source>
        <tissue evidence="1">Muscle</tissue>
    </source>
</reference>
<gene>
    <name evidence="1" type="ORF">E2C01_096590</name>
</gene>
<accession>A0A5B7K789</accession>
<keyword evidence="2" id="KW-1185">Reference proteome</keyword>
<organism evidence="1 2">
    <name type="scientific">Portunus trituberculatus</name>
    <name type="common">Swimming crab</name>
    <name type="synonym">Neptunus trituberculatus</name>
    <dbReference type="NCBI Taxonomy" id="210409"/>
    <lineage>
        <taxon>Eukaryota</taxon>
        <taxon>Metazoa</taxon>
        <taxon>Ecdysozoa</taxon>
        <taxon>Arthropoda</taxon>
        <taxon>Crustacea</taxon>
        <taxon>Multicrustacea</taxon>
        <taxon>Malacostraca</taxon>
        <taxon>Eumalacostraca</taxon>
        <taxon>Eucarida</taxon>
        <taxon>Decapoda</taxon>
        <taxon>Pleocyemata</taxon>
        <taxon>Brachyura</taxon>
        <taxon>Eubrachyura</taxon>
        <taxon>Portunoidea</taxon>
        <taxon>Portunidae</taxon>
        <taxon>Portuninae</taxon>
        <taxon>Portunus</taxon>
    </lineage>
</organism>
<dbReference type="EMBL" id="VSRR010125678">
    <property type="protein sequence ID" value="MPD01078.1"/>
    <property type="molecule type" value="Genomic_DNA"/>
</dbReference>
<dbReference type="Proteomes" id="UP000324222">
    <property type="component" value="Unassembled WGS sequence"/>
</dbReference>
<name>A0A5B7K789_PORTR</name>
<sequence>MCSVIITIHPTIYQTNNTAGNPSQSDPDKTFTHTLVHFYHVGSWWKGTNHSTTNLSIYLYTKTALIQESGPDKTK</sequence>
<protein>
    <submittedName>
        <fullName evidence="1">Uncharacterized protein</fullName>
    </submittedName>
</protein>
<dbReference type="AlphaFoldDB" id="A0A5B7K789"/>
<evidence type="ECO:0000313" key="2">
    <source>
        <dbReference type="Proteomes" id="UP000324222"/>
    </source>
</evidence>
<comment type="caution">
    <text evidence="1">The sequence shown here is derived from an EMBL/GenBank/DDBJ whole genome shotgun (WGS) entry which is preliminary data.</text>
</comment>
<evidence type="ECO:0000313" key="1">
    <source>
        <dbReference type="EMBL" id="MPD01078.1"/>
    </source>
</evidence>
<proteinExistence type="predicted"/>